<dbReference type="EMBL" id="KL198094">
    <property type="protein sequence ID" value="KDQ08142.1"/>
    <property type="molecule type" value="Genomic_DNA"/>
</dbReference>
<feature type="transmembrane region" description="Helical" evidence="8">
    <location>
        <begin position="20"/>
        <end position="40"/>
    </location>
</feature>
<keyword evidence="3" id="KW-1003">Cell membrane</keyword>
<dbReference type="AlphaFoldDB" id="A0A067M8D9"/>
<evidence type="ECO:0000313" key="9">
    <source>
        <dbReference type="EMBL" id="KDQ08142.1"/>
    </source>
</evidence>
<keyword evidence="2" id="KW-0813">Transport</keyword>
<sequence>MPAKKIKNPLTLERLQSTVINYIILEVFVFTLIATAVALINQGNHDLSVEPQMLTVLGTIIGLVISFRTSSAYDRYWEGRKLWSVFHAVSRNIAEIIWIHVPLEKKKIPEDSKPAPPPEWTATIPTTLKAEPAVFSRPGEDSDRGSMLTLTEDTPYLPTSVKEELTVDEEERRIERLKAIIEKKTMINIVEALGPALKHFLRDEPGIRYDDLYPLLSGLPHFASTDAIYHTDEDVSPLLHYDLWEIRHPEEANWRPKPPVEKAKADWKRKLTQRARHAAGRTPAAPEHGDLEKGLMSEGGVDLTMYFDDRHVGLKDSNLKPARIPPRFQVYEHHQVLAYFRFLAQRLARLCTIIKCKLKGEPVPDLPTFLKEDPKPKDNIPLELCLFLHSYYAVLMDREFLAPSICSGFYAALANLQECVLSLERIKSTPLPFAYQAHLQLATWLYLAALPLQLYKALGWVTIPATAVASFMFLGFLQIGQEIEDPFNYDANDLKLDKFCKNISRELAQIVAHPNMDPRTFVYSRWNRPFDPKDLQSLSAEAILQAQDFRGANYEHRVRSTHLKSLRNLETEGDKKFTEKQKRFANYDS</sequence>
<keyword evidence="10" id="KW-1185">Reference proteome</keyword>
<feature type="transmembrane region" description="Helical" evidence="8">
    <location>
        <begin position="458"/>
        <end position="477"/>
    </location>
</feature>
<keyword evidence="5 8" id="KW-1133">Transmembrane helix</keyword>
<evidence type="ECO:0000256" key="4">
    <source>
        <dbReference type="ARBA" id="ARBA00022692"/>
    </source>
</evidence>
<dbReference type="HOGENOM" id="CLU_029790_6_1_1"/>
<keyword evidence="4 8" id="KW-0812">Transmembrane</keyword>
<evidence type="ECO:0000313" key="10">
    <source>
        <dbReference type="Proteomes" id="UP000027195"/>
    </source>
</evidence>
<name>A0A067M8D9_BOTB1</name>
<keyword evidence="6" id="KW-0406">Ion transport</keyword>
<comment type="subcellular location">
    <subcellularLocation>
        <location evidence="1">Cell membrane</location>
        <topology evidence="1">Multi-pass membrane protein</topology>
    </subcellularLocation>
</comment>
<dbReference type="GO" id="GO:0005254">
    <property type="term" value="F:chloride channel activity"/>
    <property type="evidence" value="ECO:0007669"/>
    <property type="project" value="InterPro"/>
</dbReference>
<dbReference type="GO" id="GO:0005886">
    <property type="term" value="C:plasma membrane"/>
    <property type="evidence" value="ECO:0007669"/>
    <property type="project" value="UniProtKB-SubCell"/>
</dbReference>
<evidence type="ECO:0000256" key="7">
    <source>
        <dbReference type="ARBA" id="ARBA00023136"/>
    </source>
</evidence>
<evidence type="ECO:0000256" key="5">
    <source>
        <dbReference type="ARBA" id="ARBA00022989"/>
    </source>
</evidence>
<dbReference type="PANTHER" id="PTHR33281:SF19">
    <property type="entry name" value="VOLTAGE-DEPENDENT ANION CHANNEL-FORMING PROTEIN YNEE"/>
    <property type="match status" value="1"/>
</dbReference>
<keyword evidence="7 8" id="KW-0472">Membrane</keyword>
<evidence type="ECO:0000256" key="1">
    <source>
        <dbReference type="ARBA" id="ARBA00004651"/>
    </source>
</evidence>
<dbReference type="InterPro" id="IPR044669">
    <property type="entry name" value="YneE/VCCN1/2-like"/>
</dbReference>
<evidence type="ECO:0000256" key="2">
    <source>
        <dbReference type="ARBA" id="ARBA00022448"/>
    </source>
</evidence>
<proteinExistence type="predicted"/>
<evidence type="ECO:0000256" key="8">
    <source>
        <dbReference type="SAM" id="Phobius"/>
    </source>
</evidence>
<dbReference type="OrthoDB" id="1368at2759"/>
<reference evidence="10" key="1">
    <citation type="journal article" date="2014" name="Proc. Natl. Acad. Sci. U.S.A.">
        <title>Extensive sampling of basidiomycete genomes demonstrates inadequacy of the white-rot/brown-rot paradigm for wood decay fungi.</title>
        <authorList>
            <person name="Riley R."/>
            <person name="Salamov A.A."/>
            <person name="Brown D.W."/>
            <person name="Nagy L.G."/>
            <person name="Floudas D."/>
            <person name="Held B.W."/>
            <person name="Levasseur A."/>
            <person name="Lombard V."/>
            <person name="Morin E."/>
            <person name="Otillar R."/>
            <person name="Lindquist E.A."/>
            <person name="Sun H."/>
            <person name="LaButti K.M."/>
            <person name="Schmutz J."/>
            <person name="Jabbour D."/>
            <person name="Luo H."/>
            <person name="Baker S.E."/>
            <person name="Pisabarro A.G."/>
            <person name="Walton J.D."/>
            <person name="Blanchette R.A."/>
            <person name="Henrissat B."/>
            <person name="Martin F."/>
            <person name="Cullen D."/>
            <person name="Hibbett D.S."/>
            <person name="Grigoriev I.V."/>
        </authorList>
    </citation>
    <scope>NUCLEOTIDE SEQUENCE [LARGE SCALE GENOMIC DNA]</scope>
    <source>
        <strain evidence="10">FD-172 SS1</strain>
    </source>
</reference>
<dbReference type="PANTHER" id="PTHR33281">
    <property type="entry name" value="UPF0187 PROTEIN YNEE"/>
    <property type="match status" value="1"/>
</dbReference>
<organism evidence="9 10">
    <name type="scientific">Botryobasidium botryosum (strain FD-172 SS1)</name>
    <dbReference type="NCBI Taxonomy" id="930990"/>
    <lineage>
        <taxon>Eukaryota</taxon>
        <taxon>Fungi</taxon>
        <taxon>Dikarya</taxon>
        <taxon>Basidiomycota</taxon>
        <taxon>Agaricomycotina</taxon>
        <taxon>Agaricomycetes</taxon>
        <taxon>Cantharellales</taxon>
        <taxon>Botryobasidiaceae</taxon>
        <taxon>Botryobasidium</taxon>
    </lineage>
</organism>
<dbReference type="STRING" id="930990.A0A067M8D9"/>
<dbReference type="InParanoid" id="A0A067M8D9"/>
<evidence type="ECO:0000256" key="3">
    <source>
        <dbReference type="ARBA" id="ARBA00022475"/>
    </source>
</evidence>
<gene>
    <name evidence="9" type="ORF">BOTBODRAFT_191914</name>
</gene>
<feature type="transmembrane region" description="Helical" evidence="8">
    <location>
        <begin position="52"/>
        <end position="71"/>
    </location>
</feature>
<dbReference type="Pfam" id="PF25539">
    <property type="entry name" value="Bestrophin_2"/>
    <property type="match status" value="2"/>
</dbReference>
<accession>A0A067M8D9</accession>
<dbReference type="Proteomes" id="UP000027195">
    <property type="component" value="Unassembled WGS sequence"/>
</dbReference>
<evidence type="ECO:0000256" key="6">
    <source>
        <dbReference type="ARBA" id="ARBA00023065"/>
    </source>
</evidence>
<protein>
    <submittedName>
        <fullName evidence="9">Uncharacterized protein</fullName>
    </submittedName>
</protein>